<evidence type="ECO:0000256" key="4">
    <source>
        <dbReference type="ARBA" id="ARBA00022670"/>
    </source>
</evidence>
<name>A0A9Q0LZZ8_BLOTA</name>
<dbReference type="GO" id="GO:0006508">
    <property type="term" value="P:proteolysis"/>
    <property type="evidence" value="ECO:0007669"/>
    <property type="project" value="UniProtKB-KW"/>
</dbReference>
<dbReference type="EC" id="3.4.19.12" evidence="3"/>
<evidence type="ECO:0000256" key="6">
    <source>
        <dbReference type="ARBA" id="ARBA00022801"/>
    </source>
</evidence>
<dbReference type="InterPro" id="IPR001394">
    <property type="entry name" value="Peptidase_C19_UCH"/>
</dbReference>
<evidence type="ECO:0000256" key="3">
    <source>
        <dbReference type="ARBA" id="ARBA00012759"/>
    </source>
</evidence>
<evidence type="ECO:0000256" key="2">
    <source>
        <dbReference type="ARBA" id="ARBA00009085"/>
    </source>
</evidence>
<dbReference type="InterPro" id="IPR050164">
    <property type="entry name" value="Peptidase_C19"/>
</dbReference>
<evidence type="ECO:0000256" key="8">
    <source>
        <dbReference type="SAM" id="Phobius"/>
    </source>
</evidence>
<dbReference type="Proteomes" id="UP001142055">
    <property type="component" value="Chromosome 3"/>
</dbReference>
<comment type="catalytic activity">
    <reaction evidence="1">
        <text>Thiol-dependent hydrolysis of ester, thioester, amide, peptide and isopeptide bonds formed by the C-terminal Gly of ubiquitin (a 76-residue protein attached to proteins as an intracellular targeting signal).</text>
        <dbReference type="EC" id="3.4.19.12"/>
    </reaction>
</comment>
<accession>A0A9Q0LZZ8</accession>
<dbReference type="Gene3D" id="3.90.70.10">
    <property type="entry name" value="Cysteine proteinases"/>
    <property type="match status" value="1"/>
</dbReference>
<organism evidence="10 11">
    <name type="scientific">Blomia tropicalis</name>
    <name type="common">Mite</name>
    <dbReference type="NCBI Taxonomy" id="40697"/>
    <lineage>
        <taxon>Eukaryota</taxon>
        <taxon>Metazoa</taxon>
        <taxon>Ecdysozoa</taxon>
        <taxon>Arthropoda</taxon>
        <taxon>Chelicerata</taxon>
        <taxon>Arachnida</taxon>
        <taxon>Acari</taxon>
        <taxon>Acariformes</taxon>
        <taxon>Sarcoptiformes</taxon>
        <taxon>Astigmata</taxon>
        <taxon>Glycyphagoidea</taxon>
        <taxon>Echimyopodidae</taxon>
        <taxon>Blomia</taxon>
    </lineage>
</organism>
<dbReference type="PANTHER" id="PTHR24006:SF888">
    <property type="entry name" value="UBIQUITIN CARBOXYL-TERMINAL HYDROLASE 30"/>
    <property type="match status" value="1"/>
</dbReference>
<keyword evidence="8" id="KW-0472">Membrane</keyword>
<feature type="transmembrane region" description="Helical" evidence="8">
    <location>
        <begin position="6"/>
        <end position="25"/>
    </location>
</feature>
<comment type="caution">
    <text evidence="10">The sequence shown here is derived from an EMBL/GenBank/DDBJ whole genome shotgun (WGS) entry which is preliminary data.</text>
</comment>
<sequence length="446" mass="50628">MFDTELLYILGVSAIGAASIAYIFFGPSPSQAKYLKISKNAPIRGLQNVKSNCFINSILQSIANSESMITWLNCSNITTKSSGKLINQISTITNKINKSRDWNEVLSPQGVLNALREHRWVFSNEEQDAYELFNVLTSTLEKELKHFSFMYSIRDIFQNNDITNTDILKNSTISTRAMGKTTLVPQLNNTLPTRGILANHLICRNCGYKYPLHLDVFDSITLCLPANPQSSSIRLDKCLNKFISSELIDDFMCESCSERSPFDKKVEFIKLPKLLCFHLQRLVWLPEGKLHKRFDHVSFPEFLEMDPYTYKYRSSDSIEQTLPFGLTGLKGGKCSFTDIVDNISISGDTDTDSNVSSSETTLIGETNDNEGPKVVRYKYALNSVIVHIGNSLSGHFICYRRIFDNQTNTVKWYCTSDLSIAEVSDTTVYSSSAYMLFYERMFDRLM</sequence>
<feature type="domain" description="USP" evidence="9">
    <location>
        <begin position="44"/>
        <end position="441"/>
    </location>
</feature>
<dbReference type="PROSITE" id="PS50235">
    <property type="entry name" value="USP_3"/>
    <property type="match status" value="1"/>
</dbReference>
<evidence type="ECO:0000259" key="9">
    <source>
        <dbReference type="PROSITE" id="PS50235"/>
    </source>
</evidence>
<dbReference type="GO" id="GO:0004843">
    <property type="term" value="F:cysteine-type deubiquitinase activity"/>
    <property type="evidence" value="ECO:0007669"/>
    <property type="project" value="UniProtKB-EC"/>
</dbReference>
<reference evidence="10" key="1">
    <citation type="submission" date="2022-12" db="EMBL/GenBank/DDBJ databases">
        <title>Genome assemblies of Blomia tropicalis.</title>
        <authorList>
            <person name="Cui Y."/>
        </authorList>
    </citation>
    <scope>NUCLEOTIDE SEQUENCE</scope>
    <source>
        <tissue evidence="10">Adult mites</tissue>
    </source>
</reference>
<dbReference type="AlphaFoldDB" id="A0A9Q0LZZ8"/>
<dbReference type="InterPro" id="IPR038765">
    <property type="entry name" value="Papain-like_cys_pep_sf"/>
</dbReference>
<evidence type="ECO:0000256" key="7">
    <source>
        <dbReference type="ARBA" id="ARBA00022807"/>
    </source>
</evidence>
<dbReference type="Pfam" id="PF00443">
    <property type="entry name" value="UCH"/>
    <property type="match status" value="1"/>
</dbReference>
<evidence type="ECO:0000313" key="10">
    <source>
        <dbReference type="EMBL" id="KAJ6217578.1"/>
    </source>
</evidence>
<keyword evidence="7" id="KW-0788">Thiol protease</keyword>
<keyword evidence="6" id="KW-0378">Hydrolase</keyword>
<dbReference type="EMBL" id="JAPWDV010000003">
    <property type="protein sequence ID" value="KAJ6217578.1"/>
    <property type="molecule type" value="Genomic_DNA"/>
</dbReference>
<keyword evidence="11" id="KW-1185">Reference proteome</keyword>
<dbReference type="GO" id="GO:0005634">
    <property type="term" value="C:nucleus"/>
    <property type="evidence" value="ECO:0007669"/>
    <property type="project" value="TreeGrafter"/>
</dbReference>
<keyword evidence="8" id="KW-0812">Transmembrane</keyword>
<dbReference type="PANTHER" id="PTHR24006">
    <property type="entry name" value="UBIQUITIN CARBOXYL-TERMINAL HYDROLASE"/>
    <property type="match status" value="1"/>
</dbReference>
<keyword evidence="4" id="KW-0645">Protease</keyword>
<evidence type="ECO:0000256" key="5">
    <source>
        <dbReference type="ARBA" id="ARBA00022786"/>
    </source>
</evidence>
<evidence type="ECO:0000256" key="1">
    <source>
        <dbReference type="ARBA" id="ARBA00000707"/>
    </source>
</evidence>
<evidence type="ECO:0000313" key="11">
    <source>
        <dbReference type="Proteomes" id="UP001142055"/>
    </source>
</evidence>
<gene>
    <name evidence="10" type="ORF">RDWZM_008735</name>
</gene>
<dbReference type="SUPFAM" id="SSF54001">
    <property type="entry name" value="Cysteine proteinases"/>
    <property type="match status" value="1"/>
</dbReference>
<comment type="similarity">
    <text evidence="2">Belongs to the peptidase C19 family.</text>
</comment>
<dbReference type="OrthoDB" id="2248014at2759"/>
<dbReference type="CDD" id="cd02662">
    <property type="entry name" value="Peptidase_C19F"/>
    <property type="match status" value="1"/>
</dbReference>
<dbReference type="GO" id="GO:0005829">
    <property type="term" value="C:cytosol"/>
    <property type="evidence" value="ECO:0007669"/>
    <property type="project" value="TreeGrafter"/>
</dbReference>
<protein>
    <recommendedName>
        <fullName evidence="3">ubiquitinyl hydrolase 1</fullName>
        <ecNumber evidence="3">3.4.19.12</ecNumber>
    </recommendedName>
</protein>
<proteinExistence type="inferred from homology"/>
<keyword evidence="8" id="KW-1133">Transmembrane helix</keyword>
<dbReference type="InterPro" id="IPR018200">
    <property type="entry name" value="USP_CS"/>
</dbReference>
<dbReference type="InterPro" id="IPR028889">
    <property type="entry name" value="USP"/>
</dbReference>
<dbReference type="PROSITE" id="PS00973">
    <property type="entry name" value="USP_2"/>
    <property type="match status" value="1"/>
</dbReference>
<keyword evidence="5" id="KW-0833">Ubl conjugation pathway</keyword>
<dbReference type="OMA" id="YIQGASC"/>
<dbReference type="GO" id="GO:0016579">
    <property type="term" value="P:protein deubiquitination"/>
    <property type="evidence" value="ECO:0007669"/>
    <property type="project" value="InterPro"/>
</dbReference>